<dbReference type="EMBL" id="JAGQKZ010000012">
    <property type="protein sequence ID" value="MCA9391972.1"/>
    <property type="molecule type" value="Genomic_DNA"/>
</dbReference>
<accession>A0A955LKJ1</accession>
<evidence type="ECO:0000313" key="2">
    <source>
        <dbReference type="EMBL" id="MCA9391972.1"/>
    </source>
</evidence>
<keyword evidence="1" id="KW-1133">Transmembrane helix</keyword>
<reference evidence="2" key="2">
    <citation type="journal article" date="2021" name="Microbiome">
        <title>Successional dynamics and alternative stable states in a saline activated sludge microbial community over 9 years.</title>
        <authorList>
            <person name="Wang Y."/>
            <person name="Ye J."/>
            <person name="Ju F."/>
            <person name="Liu L."/>
            <person name="Boyd J.A."/>
            <person name="Deng Y."/>
            <person name="Parks D.H."/>
            <person name="Jiang X."/>
            <person name="Yin X."/>
            <person name="Woodcroft B.J."/>
            <person name="Tyson G.W."/>
            <person name="Hugenholtz P."/>
            <person name="Polz M.F."/>
            <person name="Zhang T."/>
        </authorList>
    </citation>
    <scope>NUCLEOTIDE SEQUENCE</scope>
    <source>
        <strain evidence="2">HKST-UBA03</strain>
    </source>
</reference>
<proteinExistence type="predicted"/>
<evidence type="ECO:0000256" key="1">
    <source>
        <dbReference type="SAM" id="Phobius"/>
    </source>
</evidence>
<organism evidence="2 3">
    <name type="scientific">candidate division WWE3 bacterium</name>
    <dbReference type="NCBI Taxonomy" id="2053526"/>
    <lineage>
        <taxon>Bacteria</taxon>
        <taxon>Katanobacteria</taxon>
    </lineage>
</organism>
<keyword evidence="1" id="KW-0472">Membrane</keyword>
<dbReference type="Proteomes" id="UP000751518">
    <property type="component" value="Unassembled WGS sequence"/>
</dbReference>
<reference evidence="2" key="1">
    <citation type="submission" date="2020-04" db="EMBL/GenBank/DDBJ databases">
        <authorList>
            <person name="Zhang T."/>
        </authorList>
    </citation>
    <scope>NUCLEOTIDE SEQUENCE</scope>
    <source>
        <strain evidence="2">HKST-UBA03</strain>
    </source>
</reference>
<evidence type="ECO:0000313" key="3">
    <source>
        <dbReference type="Proteomes" id="UP000751518"/>
    </source>
</evidence>
<comment type="caution">
    <text evidence="2">The sequence shown here is derived from an EMBL/GenBank/DDBJ whole genome shotgun (WGS) entry which is preliminary data.</text>
</comment>
<gene>
    <name evidence="2" type="ORF">KC614_02080</name>
</gene>
<dbReference type="NCBIfam" id="NF041635">
    <property type="entry name" value="STM3941_fam"/>
    <property type="match status" value="1"/>
</dbReference>
<protein>
    <submittedName>
        <fullName evidence="2">Uncharacterized protein</fullName>
    </submittedName>
</protein>
<dbReference type="InterPro" id="IPR048136">
    <property type="entry name" value="STM3941-like"/>
</dbReference>
<dbReference type="AlphaFoldDB" id="A0A955LKJ1"/>
<feature type="transmembrane region" description="Helical" evidence="1">
    <location>
        <begin position="42"/>
        <end position="61"/>
    </location>
</feature>
<keyword evidence="1" id="KW-0812">Transmembrane</keyword>
<feature type="transmembrane region" description="Helical" evidence="1">
    <location>
        <begin position="17"/>
        <end position="35"/>
    </location>
</feature>
<name>A0A955LKJ1_UNCKA</name>
<sequence>MKENATSLTLYPKRFESLMLIIGSLLFALGGVWMIRVGEKKGWFVFAFFGLGVFVLAMRLIPGSSYLQIGEEGFEVCTMFRSAFTKWEHVDQFRAGTNGKNKIVVYDYASEVKDYETVRGLMKGMFGTEAALPDTYGKSVEELVDLLNEAKDKYTRG</sequence>